<accession>A0A6S7GUH7</accession>
<name>A0A6S7GUH7_PARCT</name>
<dbReference type="Proteomes" id="UP001152795">
    <property type="component" value="Unassembled WGS sequence"/>
</dbReference>
<reference evidence="1" key="1">
    <citation type="submission" date="2020-04" db="EMBL/GenBank/DDBJ databases">
        <authorList>
            <person name="Alioto T."/>
            <person name="Alioto T."/>
            <person name="Gomez Garrido J."/>
        </authorList>
    </citation>
    <scope>NUCLEOTIDE SEQUENCE</scope>
    <source>
        <strain evidence="1">A484AB</strain>
    </source>
</reference>
<keyword evidence="2" id="KW-1185">Reference proteome</keyword>
<sequence>MTTPYFLSLCHLFTPRNSRYWNVSLKHNGVRLSYFFIFLSLKPDDSTLQEEWFLLKKYVWYYSYLLIKKVAILRLKPMHKMKIFIPVCLSRKKPPISQMTSPRNEVFCSHTMDASDK</sequence>
<protein>
    <submittedName>
        <fullName evidence="1">Uncharacterized protein</fullName>
    </submittedName>
</protein>
<comment type="caution">
    <text evidence="1">The sequence shown here is derived from an EMBL/GenBank/DDBJ whole genome shotgun (WGS) entry which is preliminary data.</text>
</comment>
<evidence type="ECO:0000313" key="2">
    <source>
        <dbReference type="Proteomes" id="UP001152795"/>
    </source>
</evidence>
<proteinExistence type="predicted"/>
<evidence type="ECO:0000313" key="1">
    <source>
        <dbReference type="EMBL" id="CAB3989627.1"/>
    </source>
</evidence>
<dbReference type="EMBL" id="CACRXK020001522">
    <property type="protein sequence ID" value="CAB3989627.1"/>
    <property type="molecule type" value="Genomic_DNA"/>
</dbReference>
<gene>
    <name evidence="1" type="ORF">PACLA_8A082718</name>
</gene>
<dbReference type="AlphaFoldDB" id="A0A6S7GUH7"/>
<organism evidence="1 2">
    <name type="scientific">Paramuricea clavata</name>
    <name type="common">Red gorgonian</name>
    <name type="synonym">Violescent sea-whip</name>
    <dbReference type="NCBI Taxonomy" id="317549"/>
    <lineage>
        <taxon>Eukaryota</taxon>
        <taxon>Metazoa</taxon>
        <taxon>Cnidaria</taxon>
        <taxon>Anthozoa</taxon>
        <taxon>Octocorallia</taxon>
        <taxon>Malacalcyonacea</taxon>
        <taxon>Plexauridae</taxon>
        <taxon>Paramuricea</taxon>
    </lineage>
</organism>
<feature type="non-terminal residue" evidence="1">
    <location>
        <position position="1"/>
    </location>
</feature>